<dbReference type="AlphaFoldDB" id="A0AAX1QA87"/>
<dbReference type="SUPFAM" id="SSF54001">
    <property type="entry name" value="Cysteine proteinases"/>
    <property type="match status" value="1"/>
</dbReference>
<keyword evidence="4" id="KW-0788">Thiol protease</keyword>
<dbReference type="RefSeq" id="WP_111924739.1">
    <property type="nucleotide sequence ID" value="NZ_LVYK01000017.1"/>
</dbReference>
<evidence type="ECO:0000259" key="7">
    <source>
        <dbReference type="PROSITE" id="PS51935"/>
    </source>
</evidence>
<feature type="compositionally biased region" description="Low complexity" evidence="5">
    <location>
        <begin position="42"/>
        <end position="62"/>
    </location>
</feature>
<dbReference type="InterPro" id="IPR000064">
    <property type="entry name" value="NLP_P60_dom"/>
</dbReference>
<accession>A0AAX1QA87</accession>
<dbReference type="Pfam" id="PF00877">
    <property type="entry name" value="NLPC_P60"/>
    <property type="match status" value="1"/>
</dbReference>
<feature type="chain" id="PRO_5043623313" evidence="6">
    <location>
        <begin position="33"/>
        <end position="284"/>
    </location>
</feature>
<evidence type="ECO:0000256" key="4">
    <source>
        <dbReference type="ARBA" id="ARBA00022807"/>
    </source>
</evidence>
<dbReference type="EMBL" id="LVYK01000017">
    <property type="protein sequence ID" value="RAS78151.1"/>
    <property type="molecule type" value="Genomic_DNA"/>
</dbReference>
<proteinExistence type="inferred from homology"/>
<dbReference type="InterPro" id="IPR038765">
    <property type="entry name" value="Papain-like_cys_pep_sf"/>
</dbReference>
<evidence type="ECO:0000313" key="9">
    <source>
        <dbReference type="Proteomes" id="UP000250174"/>
    </source>
</evidence>
<evidence type="ECO:0000313" key="8">
    <source>
        <dbReference type="EMBL" id="RAS78151.1"/>
    </source>
</evidence>
<dbReference type="Gene3D" id="1.10.101.10">
    <property type="entry name" value="PGBD-like superfamily/PGBD"/>
    <property type="match status" value="1"/>
</dbReference>
<evidence type="ECO:0000256" key="1">
    <source>
        <dbReference type="ARBA" id="ARBA00007074"/>
    </source>
</evidence>
<reference evidence="8 9" key="1">
    <citation type="submission" date="2016-03" db="EMBL/GenBank/DDBJ databases">
        <title>Comparison of Bacillus endophyticus and B. anthracis characteristics using whole genome sequence analysis and microbiological techniques.</title>
        <authorList>
            <person name="Lekota K.E."/>
            <person name="Mafofo J."/>
            <person name="Rees J."/>
            <person name="Muchadeyi F.C."/>
            <person name="Madoroba E."/>
            <person name="Van Heerden H."/>
        </authorList>
    </citation>
    <scope>NUCLEOTIDE SEQUENCE [LARGE SCALE GENOMIC DNA]</scope>
    <source>
        <strain evidence="8 9">3631_10C</strain>
    </source>
</reference>
<feature type="region of interest" description="Disordered" evidence="5">
    <location>
        <begin position="37"/>
        <end position="74"/>
    </location>
</feature>
<dbReference type="Pfam" id="PF01471">
    <property type="entry name" value="PG_binding_1"/>
    <property type="match status" value="1"/>
</dbReference>
<evidence type="ECO:0000256" key="5">
    <source>
        <dbReference type="SAM" id="MobiDB-lite"/>
    </source>
</evidence>
<comment type="caution">
    <text evidence="8">The sequence shown here is derived from an EMBL/GenBank/DDBJ whole genome shotgun (WGS) entry which is preliminary data.</text>
</comment>
<dbReference type="GO" id="GO:0006508">
    <property type="term" value="P:proteolysis"/>
    <property type="evidence" value="ECO:0007669"/>
    <property type="project" value="UniProtKB-KW"/>
</dbReference>
<dbReference type="SUPFAM" id="SSF47090">
    <property type="entry name" value="PGBD-like"/>
    <property type="match status" value="1"/>
</dbReference>
<comment type="similarity">
    <text evidence="1">Belongs to the peptidase C40 family.</text>
</comment>
<dbReference type="GO" id="GO:0008234">
    <property type="term" value="F:cysteine-type peptidase activity"/>
    <property type="evidence" value="ECO:0007669"/>
    <property type="project" value="UniProtKB-KW"/>
</dbReference>
<feature type="compositionally biased region" description="Low complexity" evidence="5">
    <location>
        <begin position="136"/>
        <end position="152"/>
    </location>
</feature>
<keyword evidence="2" id="KW-0645">Protease</keyword>
<feature type="domain" description="NlpC/P60" evidence="7">
    <location>
        <begin position="162"/>
        <end position="283"/>
    </location>
</feature>
<dbReference type="PANTHER" id="PTHR47053">
    <property type="entry name" value="MUREIN DD-ENDOPEPTIDASE MEPH-RELATED"/>
    <property type="match status" value="1"/>
</dbReference>
<organism evidence="8 9">
    <name type="scientific">Priestia endophytica</name>
    <dbReference type="NCBI Taxonomy" id="135735"/>
    <lineage>
        <taxon>Bacteria</taxon>
        <taxon>Bacillati</taxon>
        <taxon>Bacillota</taxon>
        <taxon>Bacilli</taxon>
        <taxon>Bacillales</taxon>
        <taxon>Bacillaceae</taxon>
        <taxon>Priestia</taxon>
    </lineage>
</organism>
<dbReference type="Gene3D" id="3.90.1720.10">
    <property type="entry name" value="endopeptidase domain like (from Nostoc punctiforme)"/>
    <property type="match status" value="1"/>
</dbReference>
<name>A0AAX1QA87_9BACI</name>
<feature type="region of interest" description="Disordered" evidence="5">
    <location>
        <begin position="127"/>
        <end position="161"/>
    </location>
</feature>
<sequence length="284" mass="30325">MKSNRTMRKYVISSALVTSLALTPMLSENAFAFAKSHPEEQTNTTVAKPQTTTPSTTPTSTSLIRKGASGQQVRDLQTKLNSQGYYKYNIDGIFGSITEQAVRQFQAAHNLSVDGIVGPRTAKALSLAPTSSVAGSNTSTNTSTNTNTNTTTAPAQNNPSVSSTRAAVVAAAKSVVGTPYVWGGTTTQGLDSSGFINYVFDQVGIDLSRTHRDMWKNNGVHVSSPQVGDVVFFEGTYNVQGASHSAVYLGNNVMIHAGDGGVEYARLDNPYWQKHYIGAKSFIN</sequence>
<evidence type="ECO:0000256" key="3">
    <source>
        <dbReference type="ARBA" id="ARBA00022801"/>
    </source>
</evidence>
<evidence type="ECO:0000256" key="6">
    <source>
        <dbReference type="SAM" id="SignalP"/>
    </source>
</evidence>
<dbReference type="PANTHER" id="PTHR47053:SF1">
    <property type="entry name" value="MUREIN DD-ENDOPEPTIDASE MEPH-RELATED"/>
    <property type="match status" value="1"/>
</dbReference>
<dbReference type="InterPro" id="IPR051202">
    <property type="entry name" value="Peptidase_C40"/>
</dbReference>
<evidence type="ECO:0000256" key="2">
    <source>
        <dbReference type="ARBA" id="ARBA00022670"/>
    </source>
</evidence>
<protein>
    <submittedName>
        <fullName evidence="8">Cell wall-binding protein</fullName>
    </submittedName>
</protein>
<keyword evidence="3" id="KW-0378">Hydrolase</keyword>
<dbReference type="InterPro" id="IPR002477">
    <property type="entry name" value="Peptidoglycan-bd-like"/>
</dbReference>
<keyword evidence="6" id="KW-0732">Signal</keyword>
<dbReference type="PROSITE" id="PS51935">
    <property type="entry name" value="NLPC_P60"/>
    <property type="match status" value="1"/>
</dbReference>
<gene>
    <name evidence="8" type="ORF">A3864_09510</name>
</gene>
<dbReference type="Proteomes" id="UP000250174">
    <property type="component" value="Unassembled WGS sequence"/>
</dbReference>
<feature type="signal peptide" evidence="6">
    <location>
        <begin position="1"/>
        <end position="32"/>
    </location>
</feature>
<dbReference type="InterPro" id="IPR036366">
    <property type="entry name" value="PGBDSf"/>
</dbReference>
<dbReference type="InterPro" id="IPR036365">
    <property type="entry name" value="PGBD-like_sf"/>
</dbReference>